<dbReference type="EMBL" id="HBUF01215291">
    <property type="protein sequence ID" value="CAG6666898.1"/>
    <property type="molecule type" value="Transcribed_RNA"/>
</dbReference>
<sequence length="112" mass="12262">MIAEAAAMTPKKGPYTHTHTHTFPCKRFADYTKLTLCYKCLTYGQVATKCTGKDRCAKCAGPHAKTACPDKEKPGVRCGNCIDAKLKETKHAAGSKTCAIHQRKFKATIHYG</sequence>
<dbReference type="AlphaFoldDB" id="A0A8D8WNN9"/>
<evidence type="ECO:0000313" key="1">
    <source>
        <dbReference type="EMBL" id="CAG6666898.1"/>
    </source>
</evidence>
<proteinExistence type="predicted"/>
<protein>
    <submittedName>
        <fullName evidence="1">Uncharacterized protein</fullName>
    </submittedName>
</protein>
<organism evidence="1">
    <name type="scientific">Cacopsylla melanoneura</name>
    <dbReference type="NCBI Taxonomy" id="428564"/>
    <lineage>
        <taxon>Eukaryota</taxon>
        <taxon>Metazoa</taxon>
        <taxon>Ecdysozoa</taxon>
        <taxon>Arthropoda</taxon>
        <taxon>Hexapoda</taxon>
        <taxon>Insecta</taxon>
        <taxon>Pterygota</taxon>
        <taxon>Neoptera</taxon>
        <taxon>Paraneoptera</taxon>
        <taxon>Hemiptera</taxon>
        <taxon>Sternorrhyncha</taxon>
        <taxon>Psylloidea</taxon>
        <taxon>Psyllidae</taxon>
        <taxon>Psyllinae</taxon>
        <taxon>Cacopsylla</taxon>
    </lineage>
</organism>
<dbReference type="EMBL" id="HBUF01215292">
    <property type="protein sequence ID" value="CAG6666902.1"/>
    <property type="molecule type" value="Transcribed_RNA"/>
</dbReference>
<reference evidence="1" key="1">
    <citation type="submission" date="2021-05" db="EMBL/GenBank/DDBJ databases">
        <authorList>
            <person name="Alioto T."/>
            <person name="Alioto T."/>
            <person name="Gomez Garrido J."/>
        </authorList>
    </citation>
    <scope>NUCLEOTIDE SEQUENCE</scope>
</reference>
<dbReference type="EMBL" id="HBUF01215293">
    <property type="protein sequence ID" value="CAG6666906.1"/>
    <property type="molecule type" value="Transcribed_RNA"/>
</dbReference>
<name>A0A8D8WNN9_9HEMI</name>
<accession>A0A8D8WNN9</accession>